<accession>A0ABC9FIN7</accession>
<dbReference type="PRINTS" id="PR00419">
    <property type="entry name" value="ADXRDTASE"/>
</dbReference>
<dbReference type="InterPro" id="IPR026669">
    <property type="entry name" value="Arsenite_MeTrfase-like"/>
</dbReference>
<dbReference type="SUPFAM" id="SSF51905">
    <property type="entry name" value="FAD/NAD(P)-binding domain"/>
    <property type="match status" value="1"/>
</dbReference>
<dbReference type="InterPro" id="IPR029063">
    <property type="entry name" value="SAM-dependent_MTases_sf"/>
</dbReference>
<dbReference type="CDD" id="cd02440">
    <property type="entry name" value="AdoMet_MTases"/>
    <property type="match status" value="1"/>
</dbReference>
<dbReference type="InterPro" id="IPR036188">
    <property type="entry name" value="FAD/NAD-bd_sf"/>
</dbReference>
<dbReference type="Pfam" id="PF13450">
    <property type="entry name" value="NAD_binding_8"/>
    <property type="match status" value="1"/>
</dbReference>
<reference evidence="1 2" key="2">
    <citation type="submission" date="2024-10" db="EMBL/GenBank/DDBJ databases">
        <authorList>
            <person name="Ryan C."/>
        </authorList>
    </citation>
    <scope>NUCLEOTIDE SEQUENCE [LARGE SCALE GENOMIC DNA]</scope>
</reference>
<sequence length="934" mass="104810">MMRVAVVGGGLGGLAAAHELARSGGARVTVYDKEEHLGGNKAMAVDDGAGGGRVPVDLGCIDGRVPVDLGCMVFNPMTSPNMMKWFEGLGVEMEASDDMSFSASISLGKGGQGFEWGSRNGLSGVLAQKSNLLSPRFWLVVREILKFKNHALEYLEDHGRNPDHNETLGQFIKSNGYSQLFQDAYLIPMCACIWSSSPQGVLGFPALFVLSFLRDNHLLELFGRPQWLTVKGGSGSYVNKVREELESMGCQIKTGCEVNSVSKFNEGNCVHGTPTETGLIAIGREYWYEAALDDAASASRGRRAFTQFADDHMYMGYRILGADGSDEMYDRVIFGLHAPDALKVLGAEATHEELRVLGAFQYIYSDVYFHCDESLMPRNFLAWSARNFLGTSGGVCVTFWLNILQNIESPRPFLVTFNPPRVPNHVFLKWHTSHPIPSMASAKATIELNNIQGKRGIWFCGPYQGYRWHEDNVKAGKVAASELLQRKCDLLVNPKPMAPSWTEAGARLLVLKHFDRYIRIGNMSILEDGGTMFSFGRSCERCQTKTVIQVHDPQFYWKVATEADLGFAYAYIHGYVTFADNRDGLLNLILITFANRGERKRLMRSSATKSNPIRKGLWSPWLKFTGIACAKYILRHASRNNSVSKAAKNISKHYDLSNDFFALYLDPSMTYSSGIFKAEDGSLEAAQLRKINSLINKAKVESGHHVLDIGSGWGTLAVELVKKTGCKYTGITLSEEQLKYSKRKVKEAGLEDRITFLLCDYRQIPASQKFDRIISCEMIEHVGHEYMDDFFSSCEYHLAEHGLFVLQFIAVSEELYDKLRKRPEFIKEYIFPGGCLPSLARVVSAMTNSSSFCVQHVENIGDHYYTTLMHWRDNFVANRKKVAALGFDETFMRTWQYYLTYCAAMFKSRSVLDYQMVFSRTCDAKVPSYLVIEE</sequence>
<evidence type="ECO:0000313" key="2">
    <source>
        <dbReference type="Proteomes" id="UP001497457"/>
    </source>
</evidence>
<gene>
    <name evidence="1" type="ORF">URODEC1_LOCUS105845</name>
</gene>
<dbReference type="PANTHER" id="PTHR43675">
    <property type="entry name" value="ARSENITE METHYLTRANSFERASE"/>
    <property type="match status" value="1"/>
</dbReference>
<keyword evidence="2" id="KW-1185">Reference proteome</keyword>
<dbReference type="EMBL" id="OZ075116">
    <property type="protein sequence ID" value="CAL5075818.1"/>
    <property type="molecule type" value="Genomic_DNA"/>
</dbReference>
<dbReference type="PANTHER" id="PTHR43675:SF11">
    <property type="entry name" value="AMINE OXIDASE DOMAIN-CONTAINING PROTEIN"/>
    <property type="match status" value="1"/>
</dbReference>
<dbReference type="AlphaFoldDB" id="A0ABC9FIN7"/>
<name>A0ABC9FIN7_9POAL</name>
<proteinExistence type="predicted"/>
<dbReference type="Pfam" id="PF02353">
    <property type="entry name" value="CMAS"/>
    <property type="match status" value="1"/>
</dbReference>
<protein>
    <recommendedName>
        <fullName evidence="3">Amine oxidase domain-containing protein</fullName>
    </recommendedName>
</protein>
<dbReference type="Gene3D" id="3.40.50.150">
    <property type="entry name" value="Vaccinia Virus protein VP39"/>
    <property type="match status" value="1"/>
</dbReference>
<dbReference type="SUPFAM" id="SSF53335">
    <property type="entry name" value="S-adenosyl-L-methionine-dependent methyltransferases"/>
    <property type="match status" value="1"/>
</dbReference>
<dbReference type="Proteomes" id="UP001497457">
    <property type="component" value="Chromosome 6rd"/>
</dbReference>
<reference evidence="2" key="1">
    <citation type="submission" date="2024-06" db="EMBL/GenBank/DDBJ databases">
        <authorList>
            <person name="Ryan C."/>
        </authorList>
    </citation>
    <scope>NUCLEOTIDE SEQUENCE [LARGE SCALE GENOMIC DNA]</scope>
</reference>
<evidence type="ECO:0008006" key="3">
    <source>
        <dbReference type="Google" id="ProtNLM"/>
    </source>
</evidence>
<organism evidence="1 2">
    <name type="scientific">Urochloa decumbens</name>
    <dbReference type="NCBI Taxonomy" id="240449"/>
    <lineage>
        <taxon>Eukaryota</taxon>
        <taxon>Viridiplantae</taxon>
        <taxon>Streptophyta</taxon>
        <taxon>Embryophyta</taxon>
        <taxon>Tracheophyta</taxon>
        <taxon>Spermatophyta</taxon>
        <taxon>Magnoliopsida</taxon>
        <taxon>Liliopsida</taxon>
        <taxon>Poales</taxon>
        <taxon>Poaceae</taxon>
        <taxon>PACMAD clade</taxon>
        <taxon>Panicoideae</taxon>
        <taxon>Panicodae</taxon>
        <taxon>Paniceae</taxon>
        <taxon>Melinidinae</taxon>
        <taxon>Urochloa</taxon>
    </lineage>
</organism>
<dbReference type="Gene3D" id="3.50.50.60">
    <property type="entry name" value="FAD/NAD(P)-binding domain"/>
    <property type="match status" value="1"/>
</dbReference>
<evidence type="ECO:0000313" key="1">
    <source>
        <dbReference type="EMBL" id="CAL5075818.1"/>
    </source>
</evidence>